<dbReference type="Proteomes" id="UP000054324">
    <property type="component" value="Unassembled WGS sequence"/>
</dbReference>
<dbReference type="GeneID" id="20329830"/>
<dbReference type="AlphaFoldDB" id="A0A074Z7A4"/>
<proteinExistence type="predicted"/>
<dbReference type="RefSeq" id="XP_009177162.1">
    <property type="nucleotide sequence ID" value="XM_009178898.1"/>
</dbReference>
<sequence length="76" mass="8577">MSLHPKPPCIPRALPLSWMIKTLEARVTMPMSRARPFTKAQRNPPSSEKLGITSFADLVTKYQKIISCTEIYICGE</sequence>
<dbReference type="KEGG" id="ovi:T265_15665"/>
<gene>
    <name evidence="1" type="ORF">T265_15665</name>
</gene>
<reference evidence="1 2" key="1">
    <citation type="submission" date="2013-11" db="EMBL/GenBank/DDBJ databases">
        <title>Opisthorchis viverrini - life in the bile duct.</title>
        <authorList>
            <person name="Young N.D."/>
            <person name="Nagarajan N."/>
            <person name="Lin S.J."/>
            <person name="Korhonen P.K."/>
            <person name="Jex A.R."/>
            <person name="Hall R.S."/>
            <person name="Safavi-Hemami H."/>
            <person name="Kaewkong W."/>
            <person name="Bertrand D."/>
            <person name="Gao S."/>
            <person name="Seet Q."/>
            <person name="Wongkham S."/>
            <person name="Teh B.T."/>
            <person name="Wongkham C."/>
            <person name="Intapan P.M."/>
            <person name="Maleewong W."/>
            <person name="Yang X."/>
            <person name="Hu M."/>
            <person name="Wang Z."/>
            <person name="Hofmann A."/>
            <person name="Sternberg P.W."/>
            <person name="Tan P."/>
            <person name="Wang J."/>
            <person name="Gasser R.B."/>
        </authorList>
    </citation>
    <scope>NUCLEOTIDE SEQUENCE [LARGE SCALE GENOMIC DNA]</scope>
</reference>
<keyword evidence="2" id="KW-1185">Reference proteome</keyword>
<feature type="non-terminal residue" evidence="1">
    <location>
        <position position="76"/>
    </location>
</feature>
<dbReference type="EMBL" id="KL597339">
    <property type="protein sequence ID" value="KER19090.1"/>
    <property type="molecule type" value="Genomic_DNA"/>
</dbReference>
<evidence type="ECO:0000313" key="1">
    <source>
        <dbReference type="EMBL" id="KER19090.1"/>
    </source>
</evidence>
<organism evidence="1 2">
    <name type="scientific">Opisthorchis viverrini</name>
    <name type="common">Southeast Asian liver fluke</name>
    <dbReference type="NCBI Taxonomy" id="6198"/>
    <lineage>
        <taxon>Eukaryota</taxon>
        <taxon>Metazoa</taxon>
        <taxon>Spiralia</taxon>
        <taxon>Lophotrochozoa</taxon>
        <taxon>Platyhelminthes</taxon>
        <taxon>Trematoda</taxon>
        <taxon>Digenea</taxon>
        <taxon>Opisthorchiida</taxon>
        <taxon>Opisthorchiata</taxon>
        <taxon>Opisthorchiidae</taxon>
        <taxon>Opisthorchis</taxon>
    </lineage>
</organism>
<accession>A0A074Z7A4</accession>
<dbReference type="CTD" id="20329830"/>
<name>A0A074Z7A4_OPIVI</name>
<protein>
    <submittedName>
        <fullName evidence="1">Uncharacterized protein</fullName>
    </submittedName>
</protein>
<evidence type="ECO:0000313" key="2">
    <source>
        <dbReference type="Proteomes" id="UP000054324"/>
    </source>
</evidence>